<feature type="repeat" description="Solcar" evidence="10">
    <location>
        <begin position="240"/>
        <end position="331"/>
    </location>
</feature>
<evidence type="ECO:0000256" key="8">
    <source>
        <dbReference type="ARBA" id="ARBA00023128"/>
    </source>
</evidence>
<keyword evidence="4 10" id="KW-0812">Transmembrane</keyword>
<evidence type="ECO:0000256" key="11">
    <source>
        <dbReference type="RuleBase" id="RU000488"/>
    </source>
</evidence>
<evidence type="ECO:0000256" key="1">
    <source>
        <dbReference type="ARBA" id="ARBA00004448"/>
    </source>
</evidence>
<keyword evidence="12" id="KW-1185">Reference proteome</keyword>
<protein>
    <submittedName>
        <fullName evidence="13">Mitochondrial uncoupling protein 4C-like</fullName>
    </submittedName>
</protein>
<organism evidence="12 13">
    <name type="scientific">Drosophila pseudoobscura pseudoobscura</name>
    <name type="common">Fruit fly</name>
    <dbReference type="NCBI Taxonomy" id="46245"/>
    <lineage>
        <taxon>Eukaryota</taxon>
        <taxon>Metazoa</taxon>
        <taxon>Ecdysozoa</taxon>
        <taxon>Arthropoda</taxon>
        <taxon>Hexapoda</taxon>
        <taxon>Insecta</taxon>
        <taxon>Pterygota</taxon>
        <taxon>Neoptera</taxon>
        <taxon>Endopterygota</taxon>
        <taxon>Diptera</taxon>
        <taxon>Brachycera</taxon>
        <taxon>Muscomorpha</taxon>
        <taxon>Ephydroidea</taxon>
        <taxon>Drosophilidae</taxon>
        <taxon>Drosophila</taxon>
        <taxon>Sophophora</taxon>
    </lineage>
</organism>
<keyword evidence="9 10" id="KW-0472">Membrane</keyword>
<dbReference type="AlphaFoldDB" id="A0A6I8UWW2"/>
<dbReference type="Gene3D" id="1.50.40.10">
    <property type="entry name" value="Mitochondrial carrier domain"/>
    <property type="match status" value="1"/>
</dbReference>
<proteinExistence type="inferred from homology"/>
<dbReference type="GO" id="GO:0005743">
    <property type="term" value="C:mitochondrial inner membrane"/>
    <property type="evidence" value="ECO:0007669"/>
    <property type="project" value="UniProtKB-SubCell"/>
</dbReference>
<keyword evidence="8" id="KW-0496">Mitochondrion</keyword>
<dbReference type="PANTHER" id="PTHR45618">
    <property type="entry name" value="MITOCHONDRIAL DICARBOXYLATE CARRIER-RELATED"/>
    <property type="match status" value="1"/>
</dbReference>
<dbReference type="Pfam" id="PF00153">
    <property type="entry name" value="Mito_carr"/>
    <property type="match status" value="3"/>
</dbReference>
<dbReference type="RefSeq" id="XP_002132216.2">
    <property type="nucleotide sequence ID" value="XM_002132180.3"/>
</dbReference>
<comment type="subcellular location">
    <subcellularLocation>
        <location evidence="1">Mitochondrion inner membrane</location>
        <topology evidence="1">Multi-pass membrane protein</topology>
    </subcellularLocation>
</comment>
<evidence type="ECO:0000256" key="2">
    <source>
        <dbReference type="ARBA" id="ARBA00006375"/>
    </source>
</evidence>
<evidence type="ECO:0000256" key="5">
    <source>
        <dbReference type="ARBA" id="ARBA00022737"/>
    </source>
</evidence>
<keyword evidence="6" id="KW-0999">Mitochondrion inner membrane</keyword>
<gene>
    <name evidence="13" type="primary">LOC6903335</name>
</gene>
<dbReference type="InterPro" id="IPR050391">
    <property type="entry name" value="Mito_Metabolite_Transporter"/>
</dbReference>
<keyword evidence="3 11" id="KW-0813">Transport</keyword>
<reference evidence="13" key="1">
    <citation type="submission" date="2025-08" db="UniProtKB">
        <authorList>
            <consortium name="RefSeq"/>
        </authorList>
    </citation>
    <scope>IDENTIFICATION</scope>
    <source>
        <strain evidence="13">MV-25-SWS-2005</strain>
        <tissue evidence="13">Whole body</tissue>
    </source>
</reference>
<evidence type="ECO:0000256" key="9">
    <source>
        <dbReference type="ARBA" id="ARBA00023136"/>
    </source>
</evidence>
<name>A0A6I8UWW2_DROPS</name>
<evidence type="ECO:0000256" key="10">
    <source>
        <dbReference type="PROSITE-ProRule" id="PRU00282"/>
    </source>
</evidence>
<comment type="similarity">
    <text evidence="2 11">Belongs to the mitochondrial carrier (TC 2.A.29) family.</text>
</comment>
<dbReference type="InterPro" id="IPR018108">
    <property type="entry name" value="MCP_transmembrane"/>
</dbReference>
<feature type="repeat" description="Solcar" evidence="10">
    <location>
        <begin position="37"/>
        <end position="126"/>
    </location>
</feature>
<evidence type="ECO:0000256" key="6">
    <source>
        <dbReference type="ARBA" id="ARBA00022792"/>
    </source>
</evidence>
<sequence>MIREDAVQNYIRHKYLSPTICYLDNGTQTQPFSGMFALYINTFLGATNAEFFTYPMDVTKTRLHLQGEAAEQSGRGKPRLGMMGTALDMARQEGLSGLYAGLSAMIIRNLFFNGLRVVFYDCLRSRLAYLDPGSGKEVLTVSRGFGAGCLAGCAAQFIANPLDVVKIRMQMEGRRRALGHPARVSNVRQALGDAYQHGGFRSLWKGCGPSCARAMLMTAGDTACYDLSKRHFMAWLQWPDDLFIQFLSSISAGFAASALSTPTDVVKSRIMNQPTDETGKGLHYKNAFDCYLKLITQEGPMAMYKGFIPCWMRIGPWSVVFWVTFENLRKLQGQTGF</sequence>
<feature type="repeat" description="Solcar" evidence="10">
    <location>
        <begin position="139"/>
        <end position="231"/>
    </location>
</feature>
<evidence type="ECO:0000313" key="12">
    <source>
        <dbReference type="Proteomes" id="UP000001819"/>
    </source>
</evidence>
<keyword evidence="7" id="KW-1133">Transmembrane helix</keyword>
<keyword evidence="5" id="KW-0677">Repeat</keyword>
<dbReference type="FunFam" id="1.50.40.10:FF:000062">
    <property type="entry name" value="mitochondrial uncoupling protein 3"/>
    <property type="match status" value="1"/>
</dbReference>
<evidence type="ECO:0000313" key="13">
    <source>
        <dbReference type="RefSeq" id="XP_002132216.2"/>
    </source>
</evidence>
<dbReference type="PROSITE" id="PS50920">
    <property type="entry name" value="SOLCAR"/>
    <property type="match status" value="3"/>
</dbReference>
<evidence type="ECO:0000256" key="7">
    <source>
        <dbReference type="ARBA" id="ARBA00022989"/>
    </source>
</evidence>
<evidence type="ECO:0000256" key="3">
    <source>
        <dbReference type="ARBA" id="ARBA00022448"/>
    </source>
</evidence>
<dbReference type="InterPro" id="IPR023395">
    <property type="entry name" value="MCP_dom_sf"/>
</dbReference>
<dbReference type="SUPFAM" id="SSF103506">
    <property type="entry name" value="Mitochondrial carrier"/>
    <property type="match status" value="1"/>
</dbReference>
<dbReference type="KEGG" id="dpo:6903335"/>
<evidence type="ECO:0000256" key="4">
    <source>
        <dbReference type="ARBA" id="ARBA00022692"/>
    </source>
</evidence>
<dbReference type="Proteomes" id="UP000001819">
    <property type="component" value="Chromosome 4"/>
</dbReference>
<dbReference type="InParanoid" id="A0A6I8UWW2"/>
<accession>A0A6I8UWW2</accession>